<evidence type="ECO:0000313" key="3">
    <source>
        <dbReference type="Proteomes" id="UP000230161"/>
    </source>
</evidence>
<comment type="caution">
    <text evidence="2">The sequence shown here is derived from an EMBL/GenBank/DDBJ whole genome shotgun (WGS) entry which is preliminary data.</text>
</comment>
<keyword evidence="1" id="KW-1133">Transmembrane helix</keyword>
<dbReference type="Proteomes" id="UP000230161">
    <property type="component" value="Unassembled WGS sequence"/>
</dbReference>
<proteinExistence type="predicted"/>
<reference evidence="2 3" key="1">
    <citation type="submission" date="2017-11" db="EMBL/GenBank/DDBJ databases">
        <title>Genomic Encyclopedia of Archaeal and Bacterial Type Strains, Phase II (KMG-II): From Individual Species to Whole Genera.</title>
        <authorList>
            <person name="Goeker M."/>
        </authorList>
    </citation>
    <scope>NUCLEOTIDE SEQUENCE [LARGE SCALE GENOMIC DNA]</scope>
    <source>
        <strain evidence="2 3">DSM 25625</strain>
    </source>
</reference>
<feature type="transmembrane region" description="Helical" evidence="1">
    <location>
        <begin position="92"/>
        <end position="111"/>
    </location>
</feature>
<sequence>MDYVIAICGAVGGWLLVAGPIYQAAIELREQEFDRDQIEQAVSAVASPPRLSPWWWLLPPVAYVLQRRRARDHSEALMRALKPEQRMQALSFVNKATGWLIVAFGAFLIAFKETWETTELFEWPWWVFAVLVVLISLLCVGHATFRLVLTDRALKRAEDAAPADSPAS</sequence>
<evidence type="ECO:0000256" key="1">
    <source>
        <dbReference type="SAM" id="Phobius"/>
    </source>
</evidence>
<keyword evidence="1" id="KW-0472">Membrane</keyword>
<keyword evidence="1" id="KW-0812">Transmembrane</keyword>
<gene>
    <name evidence="2" type="ORF">CLV54_1982</name>
</gene>
<evidence type="ECO:0000313" key="2">
    <source>
        <dbReference type="EMBL" id="PJJ62185.1"/>
    </source>
</evidence>
<feature type="transmembrane region" description="Helical" evidence="1">
    <location>
        <begin position="123"/>
        <end position="149"/>
    </location>
</feature>
<dbReference type="OrthoDB" id="4578807at2"/>
<organism evidence="2 3">
    <name type="scientific">Compostimonas suwonensis</name>
    <dbReference type="NCBI Taxonomy" id="1048394"/>
    <lineage>
        <taxon>Bacteria</taxon>
        <taxon>Bacillati</taxon>
        <taxon>Actinomycetota</taxon>
        <taxon>Actinomycetes</taxon>
        <taxon>Micrococcales</taxon>
        <taxon>Microbacteriaceae</taxon>
        <taxon>Compostimonas</taxon>
    </lineage>
</organism>
<dbReference type="RefSeq" id="WP_100344774.1">
    <property type="nucleotide sequence ID" value="NZ_PGFB01000003.1"/>
</dbReference>
<protein>
    <submittedName>
        <fullName evidence="2">Uncharacterized protein</fullName>
    </submittedName>
</protein>
<dbReference type="EMBL" id="PGFB01000003">
    <property type="protein sequence ID" value="PJJ62185.1"/>
    <property type="molecule type" value="Genomic_DNA"/>
</dbReference>
<name>A0A2M9BW71_9MICO</name>
<keyword evidence="3" id="KW-1185">Reference proteome</keyword>
<dbReference type="AlphaFoldDB" id="A0A2M9BW71"/>
<accession>A0A2M9BW71</accession>